<dbReference type="Pfam" id="PF12681">
    <property type="entry name" value="Glyoxalase_2"/>
    <property type="match status" value="1"/>
</dbReference>
<accession>A0A3N3DWF8</accession>
<dbReference type="PANTHER" id="PTHR21366:SF22">
    <property type="entry name" value="VOC DOMAIN-CONTAINING PROTEIN"/>
    <property type="match status" value="1"/>
</dbReference>
<name>A0A3N3DWF8_9VIBR</name>
<dbReference type="AlphaFoldDB" id="A0A3N3DWF8"/>
<dbReference type="SUPFAM" id="SSF54593">
    <property type="entry name" value="Glyoxalase/Bleomycin resistance protein/Dihydroxybiphenyl dioxygenase"/>
    <property type="match status" value="1"/>
</dbReference>
<evidence type="ECO:0000313" key="2">
    <source>
        <dbReference type="EMBL" id="ROV58709.1"/>
    </source>
</evidence>
<evidence type="ECO:0000259" key="1">
    <source>
        <dbReference type="PROSITE" id="PS51819"/>
    </source>
</evidence>
<reference evidence="2 3" key="1">
    <citation type="submission" date="2018-11" db="EMBL/GenBank/DDBJ databases">
        <title>Vibrio ponticus strain CAIM 1751 pathogenic for the snapper Lutjanus guttatus.</title>
        <authorList>
            <person name="Soto-Rodriguez S."/>
            <person name="Lozano-Olvera R."/>
            <person name="Gomez-Gil B."/>
        </authorList>
    </citation>
    <scope>NUCLEOTIDE SEQUENCE [LARGE SCALE GENOMIC DNA]</scope>
    <source>
        <strain evidence="2 3">CAIM 1751</strain>
    </source>
</reference>
<dbReference type="InterPro" id="IPR029068">
    <property type="entry name" value="Glyas_Bleomycin-R_OHBP_Dase"/>
</dbReference>
<gene>
    <name evidence="2" type="ORF">EGH82_17165</name>
</gene>
<dbReference type="InterPro" id="IPR050383">
    <property type="entry name" value="GlyoxalaseI/FosfomycinResist"/>
</dbReference>
<comment type="caution">
    <text evidence="2">The sequence shown here is derived from an EMBL/GenBank/DDBJ whole genome shotgun (WGS) entry which is preliminary data.</text>
</comment>
<sequence>MKLKYTILYVESVEATLEFYRAAFGFDIEFLHPSGDYGALNTGETTLSFSSLELMSQLGKGAVKPNPSAPTFEIAFETEQVAEQLSQALKAGATLVQDVEEMPWGQTTAYVSDLNGYLVEICSPVASQ</sequence>
<dbReference type="RefSeq" id="WP_123783006.1">
    <property type="nucleotide sequence ID" value="NZ_RKIK01000066.1"/>
</dbReference>
<protein>
    <submittedName>
        <fullName evidence="2">VOC family protein</fullName>
    </submittedName>
</protein>
<dbReference type="PROSITE" id="PS51819">
    <property type="entry name" value="VOC"/>
    <property type="match status" value="1"/>
</dbReference>
<dbReference type="Proteomes" id="UP000278792">
    <property type="component" value="Unassembled WGS sequence"/>
</dbReference>
<organism evidence="2 3">
    <name type="scientific">Vibrio ponticus</name>
    <dbReference type="NCBI Taxonomy" id="265668"/>
    <lineage>
        <taxon>Bacteria</taxon>
        <taxon>Pseudomonadati</taxon>
        <taxon>Pseudomonadota</taxon>
        <taxon>Gammaproteobacteria</taxon>
        <taxon>Vibrionales</taxon>
        <taxon>Vibrionaceae</taxon>
        <taxon>Vibrio</taxon>
    </lineage>
</organism>
<proteinExistence type="predicted"/>
<evidence type="ECO:0000313" key="3">
    <source>
        <dbReference type="Proteomes" id="UP000278792"/>
    </source>
</evidence>
<dbReference type="Gene3D" id="3.10.180.10">
    <property type="entry name" value="2,3-Dihydroxybiphenyl 1,2-Dioxygenase, domain 1"/>
    <property type="match status" value="1"/>
</dbReference>
<dbReference type="InterPro" id="IPR037523">
    <property type="entry name" value="VOC_core"/>
</dbReference>
<dbReference type="CDD" id="cd07264">
    <property type="entry name" value="VOC_like"/>
    <property type="match status" value="1"/>
</dbReference>
<feature type="domain" description="VOC" evidence="1">
    <location>
        <begin position="2"/>
        <end position="124"/>
    </location>
</feature>
<dbReference type="InterPro" id="IPR025870">
    <property type="entry name" value="Glyoxalase-like_dom"/>
</dbReference>
<dbReference type="EMBL" id="RKIK01000066">
    <property type="protein sequence ID" value="ROV58709.1"/>
    <property type="molecule type" value="Genomic_DNA"/>
</dbReference>
<dbReference type="PANTHER" id="PTHR21366">
    <property type="entry name" value="GLYOXALASE FAMILY PROTEIN"/>
    <property type="match status" value="1"/>
</dbReference>